<evidence type="ECO:0000259" key="1">
    <source>
        <dbReference type="Pfam" id="PF05193"/>
    </source>
</evidence>
<feature type="domain" description="Peptidase M16 C-terminal" evidence="1">
    <location>
        <begin position="3"/>
        <end position="67"/>
    </location>
</feature>
<comment type="caution">
    <text evidence="2">The sequence shown here is derived from an EMBL/GenBank/DDBJ whole genome shotgun (WGS) entry which is preliminary data.</text>
</comment>
<dbReference type="Pfam" id="PF05193">
    <property type="entry name" value="Peptidase_M16_C"/>
    <property type="match status" value="1"/>
</dbReference>
<evidence type="ECO:0000313" key="3">
    <source>
        <dbReference type="Proteomes" id="UP001151582"/>
    </source>
</evidence>
<sequence>VATKLGQGIQFQPFQLSYAESGLFGVRISAPNNGAKLEEAVSAAVVQVRKLAESGLQDADHKRAVSQAKSTLAMASETTEGQLALLSSMVFQSGPASMTTQELVATYDQVSAQDIKAAAQALVKATPSSVGIGNRFAIPRLAQL</sequence>
<proteinExistence type="predicted"/>
<dbReference type="OrthoDB" id="6369905at2759"/>
<evidence type="ECO:0000313" key="2">
    <source>
        <dbReference type="EMBL" id="KAJ1969433.1"/>
    </source>
</evidence>
<dbReference type="PANTHER" id="PTHR11851">
    <property type="entry name" value="METALLOPROTEASE"/>
    <property type="match status" value="1"/>
</dbReference>
<name>A0A9W8AWN6_9FUNG</name>
<gene>
    <name evidence="2" type="primary">QCR2_2</name>
    <name evidence="2" type="ORF">H4R34_006163</name>
</gene>
<dbReference type="EMBL" id="JANBQB010001942">
    <property type="protein sequence ID" value="KAJ1969433.1"/>
    <property type="molecule type" value="Genomic_DNA"/>
</dbReference>
<dbReference type="SUPFAM" id="SSF63411">
    <property type="entry name" value="LuxS/MPP-like metallohydrolase"/>
    <property type="match status" value="1"/>
</dbReference>
<protein>
    <submittedName>
        <fullName evidence="2">Ubiquinol-cytochrome c reductase core subunit 1</fullName>
    </submittedName>
</protein>
<feature type="non-terminal residue" evidence="2">
    <location>
        <position position="1"/>
    </location>
</feature>
<dbReference type="GO" id="GO:0046872">
    <property type="term" value="F:metal ion binding"/>
    <property type="evidence" value="ECO:0007669"/>
    <property type="project" value="InterPro"/>
</dbReference>
<dbReference type="AlphaFoldDB" id="A0A9W8AWN6"/>
<dbReference type="InterPro" id="IPR007863">
    <property type="entry name" value="Peptidase_M16_C"/>
</dbReference>
<dbReference type="PANTHER" id="PTHR11851:SF209">
    <property type="entry name" value="CYTOCHROME B-C1 COMPLEX SUBUNIT 2, MITOCHONDRIAL"/>
    <property type="match status" value="1"/>
</dbReference>
<keyword evidence="3" id="KW-1185">Reference proteome</keyword>
<dbReference type="Gene3D" id="3.30.830.10">
    <property type="entry name" value="Metalloenzyme, LuxS/M16 peptidase-like"/>
    <property type="match status" value="1"/>
</dbReference>
<dbReference type="Proteomes" id="UP001151582">
    <property type="component" value="Unassembled WGS sequence"/>
</dbReference>
<dbReference type="InterPro" id="IPR050361">
    <property type="entry name" value="MPP/UQCRC_Complex"/>
</dbReference>
<reference evidence="2" key="1">
    <citation type="submission" date="2022-07" db="EMBL/GenBank/DDBJ databases">
        <title>Phylogenomic reconstructions and comparative analyses of Kickxellomycotina fungi.</title>
        <authorList>
            <person name="Reynolds N.K."/>
            <person name="Stajich J.E."/>
            <person name="Barry K."/>
            <person name="Grigoriev I.V."/>
            <person name="Crous P."/>
            <person name="Smith M.E."/>
        </authorList>
    </citation>
    <scope>NUCLEOTIDE SEQUENCE</scope>
    <source>
        <strain evidence="2">RSA 567</strain>
    </source>
</reference>
<accession>A0A9W8AWN6</accession>
<organism evidence="2 3">
    <name type="scientific">Dimargaris verticillata</name>
    <dbReference type="NCBI Taxonomy" id="2761393"/>
    <lineage>
        <taxon>Eukaryota</taxon>
        <taxon>Fungi</taxon>
        <taxon>Fungi incertae sedis</taxon>
        <taxon>Zoopagomycota</taxon>
        <taxon>Kickxellomycotina</taxon>
        <taxon>Dimargaritomycetes</taxon>
        <taxon>Dimargaritales</taxon>
        <taxon>Dimargaritaceae</taxon>
        <taxon>Dimargaris</taxon>
    </lineage>
</organism>
<dbReference type="InterPro" id="IPR011249">
    <property type="entry name" value="Metalloenz_LuxS/M16"/>
</dbReference>
<dbReference type="GO" id="GO:0005739">
    <property type="term" value="C:mitochondrion"/>
    <property type="evidence" value="ECO:0007669"/>
    <property type="project" value="TreeGrafter"/>
</dbReference>